<feature type="domain" description="Fibronectin type-III" evidence="2">
    <location>
        <begin position="18"/>
        <end position="112"/>
    </location>
</feature>
<dbReference type="PANTHER" id="PTHR46957">
    <property type="entry name" value="CYTOKINE RECEPTOR"/>
    <property type="match status" value="1"/>
</dbReference>
<accession>A0A8S1HU59</accession>
<protein>
    <recommendedName>
        <fullName evidence="2">Fibronectin type-III domain-containing protein</fullName>
    </recommendedName>
</protein>
<sequence length="313" mass="34996">MLAVGWPTVLGQQRVPSAPQNFHVELTSATSVKITWDPPKFLNGEVLGYQMRKTVVDSPGKERIYNQKDLQKRYFIIDNLDPNTKYSFNMNAFNRYGDGEYTERKFVTTQGIPPEAPEIVSVSLERDEPPIVARIEWKLRRTRPNEGPIERYKLWLKPRNSTETYTLMKVVAGTEMSTDVSGLWMGVVYDVFLGAENKEGLSANATETLATPIGSPDGEPLDVQYEILKGKIIVSWRPPAEEKRNGNISFYKAVLTSMDSSGDRLEKTVTPPAKSAVFEVNVRRAYTFKVAASTMKGLGPFSPVLTINPDPAG</sequence>
<evidence type="ECO:0000259" key="2">
    <source>
        <dbReference type="PROSITE" id="PS50853"/>
    </source>
</evidence>
<reference evidence="3" key="1">
    <citation type="submission" date="2020-10" db="EMBL/GenBank/DDBJ databases">
        <authorList>
            <person name="Kikuchi T."/>
        </authorList>
    </citation>
    <scope>NUCLEOTIDE SEQUENCE</scope>
    <source>
        <strain evidence="3">NKZ352</strain>
    </source>
</reference>
<dbReference type="EMBL" id="CAJGYM010000232">
    <property type="protein sequence ID" value="CAD6200066.1"/>
    <property type="molecule type" value="Genomic_DNA"/>
</dbReference>
<gene>
    <name evidence="3" type="ORF">CAUJ_LOCUS15965</name>
</gene>
<dbReference type="InterPro" id="IPR003961">
    <property type="entry name" value="FN3_dom"/>
</dbReference>
<dbReference type="SMART" id="SM00060">
    <property type="entry name" value="FN3"/>
    <property type="match status" value="3"/>
</dbReference>
<dbReference type="InterPro" id="IPR036116">
    <property type="entry name" value="FN3_sf"/>
</dbReference>
<evidence type="ECO:0000313" key="3">
    <source>
        <dbReference type="EMBL" id="CAD6200066.1"/>
    </source>
</evidence>
<comment type="caution">
    <text evidence="3">The sequence shown here is derived from an EMBL/GenBank/DDBJ whole genome shotgun (WGS) entry which is preliminary data.</text>
</comment>
<dbReference type="InterPro" id="IPR013783">
    <property type="entry name" value="Ig-like_fold"/>
</dbReference>
<organism evidence="3 4">
    <name type="scientific">Caenorhabditis auriculariae</name>
    <dbReference type="NCBI Taxonomy" id="2777116"/>
    <lineage>
        <taxon>Eukaryota</taxon>
        <taxon>Metazoa</taxon>
        <taxon>Ecdysozoa</taxon>
        <taxon>Nematoda</taxon>
        <taxon>Chromadorea</taxon>
        <taxon>Rhabditida</taxon>
        <taxon>Rhabditina</taxon>
        <taxon>Rhabditomorpha</taxon>
        <taxon>Rhabditoidea</taxon>
        <taxon>Rhabditidae</taxon>
        <taxon>Peloderinae</taxon>
        <taxon>Caenorhabditis</taxon>
    </lineage>
</organism>
<dbReference type="AlphaFoldDB" id="A0A8S1HU59"/>
<dbReference type="SUPFAM" id="SSF49265">
    <property type="entry name" value="Fibronectin type III"/>
    <property type="match status" value="2"/>
</dbReference>
<dbReference type="FunFam" id="2.60.40.10:FF:000028">
    <property type="entry name" value="Neuronal cell adhesion molecule"/>
    <property type="match status" value="1"/>
</dbReference>
<name>A0A8S1HU59_9PELO</name>
<dbReference type="InterPro" id="IPR050713">
    <property type="entry name" value="RTP_Phos/Ushers"/>
</dbReference>
<dbReference type="PANTHER" id="PTHR46957:SF3">
    <property type="entry name" value="CYTOKINE RECEPTOR"/>
    <property type="match status" value="1"/>
</dbReference>
<feature type="domain" description="Fibronectin type-III" evidence="2">
    <location>
        <begin position="219"/>
        <end position="312"/>
    </location>
</feature>
<feature type="domain" description="Fibronectin type-III" evidence="2">
    <location>
        <begin position="113"/>
        <end position="216"/>
    </location>
</feature>
<keyword evidence="4" id="KW-1185">Reference proteome</keyword>
<dbReference type="CDD" id="cd00063">
    <property type="entry name" value="FN3"/>
    <property type="match status" value="3"/>
</dbReference>
<dbReference type="PROSITE" id="PS50853">
    <property type="entry name" value="FN3"/>
    <property type="match status" value="3"/>
</dbReference>
<dbReference type="Pfam" id="PF00041">
    <property type="entry name" value="fn3"/>
    <property type="match status" value="1"/>
</dbReference>
<dbReference type="GO" id="GO:0016020">
    <property type="term" value="C:membrane"/>
    <property type="evidence" value="ECO:0007669"/>
    <property type="project" value="UniProtKB-SubCell"/>
</dbReference>
<keyword evidence="1" id="KW-0677">Repeat</keyword>
<evidence type="ECO:0000256" key="1">
    <source>
        <dbReference type="ARBA" id="ARBA00022737"/>
    </source>
</evidence>
<evidence type="ECO:0000313" key="4">
    <source>
        <dbReference type="Proteomes" id="UP000835052"/>
    </source>
</evidence>
<proteinExistence type="predicted"/>
<dbReference type="PRINTS" id="PR00014">
    <property type="entry name" value="FNTYPEIII"/>
</dbReference>
<dbReference type="OrthoDB" id="10253954at2759"/>
<dbReference type="Gene3D" id="2.60.40.10">
    <property type="entry name" value="Immunoglobulins"/>
    <property type="match status" value="3"/>
</dbReference>
<dbReference type="Proteomes" id="UP000835052">
    <property type="component" value="Unassembled WGS sequence"/>
</dbReference>